<evidence type="ECO:0000313" key="2">
    <source>
        <dbReference type="EMBL" id="RAL63459.1"/>
    </source>
</evidence>
<feature type="region of interest" description="Disordered" evidence="1">
    <location>
        <begin position="62"/>
        <end position="95"/>
    </location>
</feature>
<reference evidence="2 3" key="1">
    <citation type="submission" date="2018-06" db="EMBL/GenBank/DDBJ databases">
        <title>Genome Sequence of the Brown Rot Fungal Pathogen Monilinia fructigena.</title>
        <authorList>
            <person name="Landi L."/>
            <person name="De Miccolis Angelini R.M."/>
            <person name="Pollastro S."/>
            <person name="Abate D."/>
            <person name="Faretra F."/>
            <person name="Romanazzi G."/>
        </authorList>
    </citation>
    <scope>NUCLEOTIDE SEQUENCE [LARGE SCALE GENOMIC DNA]</scope>
    <source>
        <strain evidence="2 3">Mfrg269</strain>
    </source>
</reference>
<feature type="compositionally biased region" description="Acidic residues" evidence="1">
    <location>
        <begin position="82"/>
        <end position="95"/>
    </location>
</feature>
<comment type="caution">
    <text evidence="2">The sequence shown here is derived from an EMBL/GenBank/DDBJ whole genome shotgun (WGS) entry which is preliminary data.</text>
</comment>
<protein>
    <submittedName>
        <fullName evidence="2">Uncharacterized protein</fullName>
    </submittedName>
</protein>
<organism evidence="2 3">
    <name type="scientific">Monilinia fructigena</name>
    <dbReference type="NCBI Taxonomy" id="38457"/>
    <lineage>
        <taxon>Eukaryota</taxon>
        <taxon>Fungi</taxon>
        <taxon>Dikarya</taxon>
        <taxon>Ascomycota</taxon>
        <taxon>Pezizomycotina</taxon>
        <taxon>Leotiomycetes</taxon>
        <taxon>Helotiales</taxon>
        <taxon>Sclerotiniaceae</taxon>
        <taxon>Monilinia</taxon>
    </lineage>
</organism>
<accession>A0A395IYP6</accession>
<dbReference type="OrthoDB" id="4160836at2759"/>
<feature type="region of interest" description="Disordered" evidence="1">
    <location>
        <begin position="1"/>
        <end position="28"/>
    </location>
</feature>
<feature type="compositionally biased region" description="Basic and acidic residues" evidence="1">
    <location>
        <begin position="62"/>
        <end position="71"/>
    </location>
</feature>
<sequence length="95" mass="10780">MDTLDPNAEHELGPFVRRRASDDGPLGKDVGTVCWAMGRWTEVSVARAKFWCDSEREFGTAEARRKGIEKQVKRKRKRKAGEDDDGGNDEEEGRK</sequence>
<gene>
    <name evidence="2" type="ORF">DID88_003879</name>
</gene>
<evidence type="ECO:0000313" key="3">
    <source>
        <dbReference type="Proteomes" id="UP000249056"/>
    </source>
</evidence>
<dbReference type="EMBL" id="QKRW01000019">
    <property type="protein sequence ID" value="RAL63459.1"/>
    <property type="molecule type" value="Genomic_DNA"/>
</dbReference>
<dbReference type="Proteomes" id="UP000249056">
    <property type="component" value="Unassembled WGS sequence"/>
</dbReference>
<keyword evidence="3" id="KW-1185">Reference proteome</keyword>
<evidence type="ECO:0000256" key="1">
    <source>
        <dbReference type="SAM" id="MobiDB-lite"/>
    </source>
</evidence>
<name>A0A395IYP6_9HELO</name>
<proteinExistence type="predicted"/>
<dbReference type="AlphaFoldDB" id="A0A395IYP6"/>